<gene>
    <name evidence="2" type="ORF">SAMN05421818_102176</name>
</gene>
<evidence type="ECO:0000313" key="3">
    <source>
        <dbReference type="Proteomes" id="UP000243588"/>
    </source>
</evidence>
<dbReference type="Proteomes" id="UP000243588">
    <property type="component" value="Unassembled WGS sequence"/>
</dbReference>
<keyword evidence="1" id="KW-0812">Transmembrane</keyword>
<keyword evidence="3" id="KW-1185">Reference proteome</keyword>
<dbReference type="RefSeq" id="WP_090405319.1">
    <property type="nucleotide sequence ID" value="NZ_FNDQ01000002.1"/>
</dbReference>
<feature type="transmembrane region" description="Helical" evidence="1">
    <location>
        <begin position="5"/>
        <end position="26"/>
    </location>
</feature>
<keyword evidence="1" id="KW-0472">Membrane</keyword>
<evidence type="ECO:0000256" key="1">
    <source>
        <dbReference type="SAM" id="Phobius"/>
    </source>
</evidence>
<reference evidence="3" key="1">
    <citation type="submission" date="2016-10" db="EMBL/GenBank/DDBJ databases">
        <authorList>
            <person name="Varghese N."/>
            <person name="Submissions S."/>
        </authorList>
    </citation>
    <scope>NUCLEOTIDE SEQUENCE [LARGE SCALE GENOMIC DNA]</scope>
    <source>
        <strain evidence="3">DSM 23313</strain>
    </source>
</reference>
<protein>
    <submittedName>
        <fullName evidence="2">Uncharacterized protein</fullName>
    </submittedName>
</protein>
<dbReference type="STRING" id="702745.SAMN05421818_102176"/>
<sequence length="77" mass="8980">MKKTFYQIALILLLVLLVLYSFYQFYFEGKGVSVFDYNTYLKAVDFYVYLGISLLFEGALIWLVLTLSKGKGQLEMK</sequence>
<evidence type="ECO:0000313" key="2">
    <source>
        <dbReference type="EMBL" id="SDH35195.1"/>
    </source>
</evidence>
<accession>A0A1G8BPS2</accession>
<dbReference type="EMBL" id="FNDQ01000002">
    <property type="protein sequence ID" value="SDH35195.1"/>
    <property type="molecule type" value="Genomic_DNA"/>
</dbReference>
<organism evidence="2 3">
    <name type="scientific">Myroides phaeus</name>
    <dbReference type="NCBI Taxonomy" id="702745"/>
    <lineage>
        <taxon>Bacteria</taxon>
        <taxon>Pseudomonadati</taxon>
        <taxon>Bacteroidota</taxon>
        <taxon>Flavobacteriia</taxon>
        <taxon>Flavobacteriales</taxon>
        <taxon>Flavobacteriaceae</taxon>
        <taxon>Myroides</taxon>
    </lineage>
</organism>
<name>A0A1G8BPS2_9FLAO</name>
<dbReference type="AlphaFoldDB" id="A0A1G8BPS2"/>
<keyword evidence="1" id="KW-1133">Transmembrane helix</keyword>
<feature type="transmembrane region" description="Helical" evidence="1">
    <location>
        <begin position="46"/>
        <end position="67"/>
    </location>
</feature>
<proteinExistence type="predicted"/>